<proteinExistence type="predicted"/>
<evidence type="ECO:0000313" key="6">
    <source>
        <dbReference type="EMBL" id="QPK78906.1"/>
    </source>
</evidence>
<evidence type="ECO:0000313" key="7">
    <source>
        <dbReference type="Proteomes" id="UP000594681"/>
    </source>
</evidence>
<organism evidence="6 7">
    <name type="scientific">Corynebacterium lizhenjunii</name>
    <dbReference type="NCBI Taxonomy" id="2709394"/>
    <lineage>
        <taxon>Bacteria</taxon>
        <taxon>Bacillati</taxon>
        <taxon>Actinomycetota</taxon>
        <taxon>Actinomycetes</taxon>
        <taxon>Mycobacteriales</taxon>
        <taxon>Corynebacteriaceae</taxon>
        <taxon>Corynebacterium</taxon>
    </lineage>
</organism>
<feature type="transmembrane region" description="Helical" evidence="2">
    <location>
        <begin position="1257"/>
        <end position="1278"/>
    </location>
</feature>
<gene>
    <name evidence="6" type="ORF">G7Y31_10375</name>
</gene>
<evidence type="ECO:0000259" key="5">
    <source>
        <dbReference type="Pfam" id="PF21959"/>
    </source>
</evidence>
<keyword evidence="7" id="KW-1185">Reference proteome</keyword>
<dbReference type="GO" id="GO:0005975">
    <property type="term" value="P:carbohydrate metabolic process"/>
    <property type="evidence" value="ECO:0007669"/>
    <property type="project" value="UniProtKB-ARBA"/>
</dbReference>
<feature type="domain" description="SpaA-like prealbumin fold" evidence="4">
    <location>
        <begin position="1131"/>
        <end position="1201"/>
    </location>
</feature>
<feature type="region of interest" description="Disordered" evidence="1">
    <location>
        <begin position="292"/>
        <end position="314"/>
    </location>
</feature>
<dbReference type="Pfam" id="PF17802">
    <property type="entry name" value="SpaA"/>
    <property type="match status" value="1"/>
</dbReference>
<sequence>MRNVNLGKATALNTTGKKILAAILALFLALGLASYAASNAPQAQAQGTIPVNDQRVDQSRGQIRQSGRIGATGRLNSVTFQFNYGDGRFAPIISSPMRIQVGGRAYQSPASALRKSGATYRLTYTIPGGQDVTKDQDISLSFRDERGVGGGGYRVANTGHSITATGEVVQEAKEWASGNLTTTATQGSSSLVTMTEEIDRSGRLDGQIFARVQHKNGYDIEGGKDVTFKVLDGAGRVVYTRSARPNASDKIMRTSPALEGEGSWGGIINNDSRLKEGIQVEPGYRIVAELPFGDRNGDRKDPSVRSPLGPGSITYTITEPLPPQEWELDNLTTTATQGSSSLVTMTEEIDRSGLLHGQIFARVQHKNGYDIEGGKDVTFKVLDRSGRVVYTSSAKPNADDDLMWTRPALEGEGSWGGIIHNNDRLKKQGIQVEPGYRIVAELPFGDRDGDRKDPSVRSPLGPGSIEYRVMEPMPTRCEAGGPQVERRLPPRELSNEERQRGTSVYVTASEPRNQGRNKSQLYLQTSVAGDFVPVGEPNNWVVNALAYNPADNWLYAISQGRIGKDAKGLDTRAINGQQALFYEDPCYPAGHLLQIDPLSGVVHDLGKVAKTAGSTAQNSKGYGFQGEYGQAWPNDLWGGINVGVFDSDGGFWVANGSLSGTGALYNVNLDNASAKTQYSFDNQIRKGGDYGKAHRTASEDYAVLPGAGNYAWGIVNGWNSDDRQSIYIERIDLKTGQSKRWNITDMQTEYGAKIRLGNQWSKAWTYGDGTLGFGTGSSGANSDVIRIHVTNPTADKPTFELASVIQNAPTAYNTNGTSNGYSSPFDTDLEIIKHREEIRDGRIYWWIDAWNNGPDGISGFSLRDKVTQDFSDLRKEEVVFNTKADIPYLEQQRPDGLTIEFGQLPARAADDDRPQVSVKVSAKLNDDAPDRCVSNTATVVNNEKDTNIDNNTFTSTCDIIVEKSVVDTNNNREVDSKDVQGPDKDGKYTVFYDVKVTNKGTEKTSYNRVVDTPRFSEAFAVETFAVKRPGAQGFEVLKGEEDAAPEGGSYTLGGPGVLDKGASAIYQVRVVFKADEGKLEANKDLGTCEGDTKGLLNAVNVDGSEDDACVDFPTPQDMTVKIVKMRANSPETSPISGADFAVYPATEDGTLDTATTEPITLKDGASGTFTVQLKAPGTYFLLETRAPAGLSLLSQPVKFTTEWVTKGDTEEPSATIVDGGSTLITAGTEDSSAGKVAIIKVADVQDQTGTLPRTGGWGVGLPLAASLGLLLAGCAYAVRRRA</sequence>
<evidence type="ECO:0000259" key="4">
    <source>
        <dbReference type="Pfam" id="PF17802"/>
    </source>
</evidence>
<feature type="signal peptide" evidence="3">
    <location>
        <begin position="1"/>
        <end position="36"/>
    </location>
</feature>
<dbReference type="InterPro" id="IPR041033">
    <property type="entry name" value="SpaA_PFL_dom_1"/>
</dbReference>
<evidence type="ECO:0000256" key="1">
    <source>
        <dbReference type="SAM" id="MobiDB-lite"/>
    </source>
</evidence>
<evidence type="ECO:0000256" key="3">
    <source>
        <dbReference type="SAM" id="SignalP"/>
    </source>
</evidence>
<dbReference type="EMBL" id="CP064954">
    <property type="protein sequence ID" value="QPK78906.1"/>
    <property type="molecule type" value="Genomic_DNA"/>
</dbReference>
<dbReference type="RefSeq" id="WP_165007183.1">
    <property type="nucleotide sequence ID" value="NZ_CP064954.1"/>
</dbReference>
<dbReference type="Gene3D" id="2.60.40.10">
    <property type="entry name" value="Immunoglobulins"/>
    <property type="match status" value="1"/>
</dbReference>
<keyword evidence="2" id="KW-1133">Transmembrane helix</keyword>
<keyword evidence="2" id="KW-0472">Membrane</keyword>
<feature type="compositionally biased region" description="Basic and acidic residues" evidence="1">
    <location>
        <begin position="444"/>
        <end position="455"/>
    </location>
</feature>
<evidence type="ECO:0008006" key="8">
    <source>
        <dbReference type="Google" id="ProtNLM"/>
    </source>
</evidence>
<feature type="chain" id="PRO_5039665800" description="Gram-positive cocci surface proteins LPxTG domain-containing protein" evidence="3">
    <location>
        <begin position="37"/>
        <end position="1282"/>
    </location>
</feature>
<accession>A0A7T0KDR3</accession>
<keyword evidence="3" id="KW-0732">Signal</keyword>
<evidence type="ECO:0000256" key="2">
    <source>
        <dbReference type="SAM" id="Phobius"/>
    </source>
</evidence>
<dbReference type="Pfam" id="PF21959">
    <property type="entry name" value="DUF6923"/>
    <property type="match status" value="1"/>
</dbReference>
<dbReference type="InterPro" id="IPR054215">
    <property type="entry name" value="DUF6923"/>
</dbReference>
<dbReference type="InterPro" id="IPR013783">
    <property type="entry name" value="Ig-like_fold"/>
</dbReference>
<protein>
    <recommendedName>
        <fullName evidence="8">Gram-positive cocci surface proteins LPxTG domain-containing protein</fullName>
    </recommendedName>
</protein>
<dbReference type="Proteomes" id="UP000594681">
    <property type="component" value="Chromosome"/>
</dbReference>
<dbReference type="KEGG" id="cliz:G7Y31_10375"/>
<reference evidence="6 7" key="1">
    <citation type="submission" date="2020-11" db="EMBL/GenBank/DDBJ databases">
        <title>Corynebacterium sp. ZJ-599.</title>
        <authorList>
            <person name="Zhou J."/>
        </authorList>
    </citation>
    <scope>NUCLEOTIDE SEQUENCE [LARGE SCALE GENOMIC DNA]</scope>
    <source>
        <strain evidence="6 7">ZJ-599</strain>
    </source>
</reference>
<feature type="region of interest" description="Disordered" evidence="1">
    <location>
        <begin position="443"/>
        <end position="466"/>
    </location>
</feature>
<keyword evidence="2" id="KW-0812">Transmembrane</keyword>
<name>A0A7T0KDR3_9CORY</name>
<feature type="domain" description="DUF6923" evidence="5">
    <location>
        <begin position="516"/>
        <end position="819"/>
    </location>
</feature>